<evidence type="ECO:0000313" key="2">
    <source>
        <dbReference type="EMBL" id="VFK00373.1"/>
    </source>
</evidence>
<name>A0A450V5N9_9GAMM</name>
<dbReference type="EMBL" id="CAADFI010000188">
    <property type="protein sequence ID" value="VFK00373.1"/>
    <property type="molecule type" value="Genomic_DNA"/>
</dbReference>
<sequence length="48" mass="5797">MTFQRSRMKAAEKRTKFMKFFGHLSNREKTRRNSIKVFDQVALFVDTL</sequence>
<protein>
    <submittedName>
        <fullName evidence="1">Uncharacterized protein</fullName>
    </submittedName>
</protein>
<reference evidence="1" key="1">
    <citation type="submission" date="2019-02" db="EMBL/GenBank/DDBJ databases">
        <authorList>
            <person name="Gruber-Vodicka R. H."/>
            <person name="Seah K. B. B."/>
        </authorList>
    </citation>
    <scope>NUCLEOTIDE SEQUENCE</scope>
    <source>
        <strain evidence="3">BECK_SA2B12</strain>
        <strain evidence="1">BECK_SA2B15</strain>
        <strain evidence="2">BECK_SA2B20</strain>
    </source>
</reference>
<dbReference type="AlphaFoldDB" id="A0A450V5N9"/>
<organism evidence="1">
    <name type="scientific">Candidatus Kentrum eta</name>
    <dbReference type="NCBI Taxonomy" id="2126337"/>
    <lineage>
        <taxon>Bacteria</taxon>
        <taxon>Pseudomonadati</taxon>
        <taxon>Pseudomonadota</taxon>
        <taxon>Gammaproteobacteria</taxon>
        <taxon>Candidatus Kentrum</taxon>
    </lineage>
</organism>
<accession>A0A450V5N9</accession>
<dbReference type="EMBL" id="CAADFJ010000183">
    <property type="protein sequence ID" value="VFK04470.1"/>
    <property type="molecule type" value="Genomic_DNA"/>
</dbReference>
<evidence type="ECO:0000313" key="3">
    <source>
        <dbReference type="EMBL" id="VFK04470.1"/>
    </source>
</evidence>
<proteinExistence type="predicted"/>
<evidence type="ECO:0000313" key="1">
    <source>
        <dbReference type="EMBL" id="VFK00099.1"/>
    </source>
</evidence>
<gene>
    <name evidence="1" type="ORF">BECKH772A_GA0070896_101825</name>
    <name evidence="2" type="ORF">BECKH772B_GA0070898_101885</name>
    <name evidence="3" type="ORF">BECKH772C_GA0070978_101834</name>
</gene>
<dbReference type="EMBL" id="CAADFG010000182">
    <property type="protein sequence ID" value="VFK00099.1"/>
    <property type="molecule type" value="Genomic_DNA"/>
</dbReference>